<evidence type="ECO:0000313" key="11">
    <source>
        <dbReference type="EMBL" id="NEU06197.1"/>
    </source>
</evidence>
<dbReference type="RefSeq" id="WP_061995337.1">
    <property type="nucleotide sequence ID" value="NZ_JAAGPU010000036.1"/>
</dbReference>
<evidence type="ECO:0000256" key="1">
    <source>
        <dbReference type="ARBA" id="ARBA00000085"/>
    </source>
</evidence>
<dbReference type="Pfam" id="PF00672">
    <property type="entry name" value="HAMP"/>
    <property type="match status" value="1"/>
</dbReference>
<dbReference type="PANTHER" id="PTHR45453">
    <property type="entry name" value="PHOSPHATE REGULON SENSOR PROTEIN PHOR"/>
    <property type="match status" value="1"/>
</dbReference>
<keyword evidence="5" id="KW-0808">Transferase</keyword>
<dbReference type="Gene3D" id="1.10.287.130">
    <property type="match status" value="1"/>
</dbReference>
<dbReference type="InterPro" id="IPR050351">
    <property type="entry name" value="BphY/WalK/GraS-like"/>
</dbReference>
<dbReference type="Pfam" id="PF02518">
    <property type="entry name" value="HATPase_c"/>
    <property type="match status" value="1"/>
</dbReference>
<dbReference type="CDD" id="cd00082">
    <property type="entry name" value="HisKA"/>
    <property type="match status" value="1"/>
</dbReference>
<evidence type="ECO:0000256" key="8">
    <source>
        <dbReference type="SAM" id="Phobius"/>
    </source>
</evidence>
<dbReference type="SMART" id="SM00387">
    <property type="entry name" value="HATPase_c"/>
    <property type="match status" value="1"/>
</dbReference>
<dbReference type="SUPFAM" id="SSF158472">
    <property type="entry name" value="HAMP domain-like"/>
    <property type="match status" value="1"/>
</dbReference>
<dbReference type="PANTHER" id="PTHR45453:SF3">
    <property type="entry name" value="HISTIDINE KINASE"/>
    <property type="match status" value="1"/>
</dbReference>
<organism evidence="11 12">
    <name type="scientific">Clostridium senegalense</name>
    <dbReference type="NCBI Taxonomy" id="1465809"/>
    <lineage>
        <taxon>Bacteria</taxon>
        <taxon>Bacillati</taxon>
        <taxon>Bacillota</taxon>
        <taxon>Clostridia</taxon>
        <taxon>Eubacteriales</taxon>
        <taxon>Clostridiaceae</taxon>
        <taxon>Clostridium</taxon>
    </lineage>
</organism>
<keyword evidence="12" id="KW-1185">Reference proteome</keyword>
<evidence type="ECO:0000259" key="9">
    <source>
        <dbReference type="PROSITE" id="PS50109"/>
    </source>
</evidence>
<evidence type="ECO:0000256" key="2">
    <source>
        <dbReference type="ARBA" id="ARBA00004370"/>
    </source>
</evidence>
<dbReference type="Pfam" id="PF00512">
    <property type="entry name" value="HisKA"/>
    <property type="match status" value="1"/>
</dbReference>
<dbReference type="Proteomes" id="UP000481872">
    <property type="component" value="Unassembled WGS sequence"/>
</dbReference>
<sequence length="502" mass="58403">MRNKIYRYLDSINKSISKKLFFITMVIFILFLSFTLIVQRIFFENMYFNKKSQEIKSVTAKFIQKYNKSESYDEILELMKECEEEYNTYIGIVEYKPGFSIAMNIEVVDERNSRSKHIMEIVNEIRNNKSLMQKLVSNNIAVFSVESDYSENKELVCVTLDESNLIVATTSMLPISEGISVIEEFYKYFYVVAIFIILILSYVYSNMITNPLKNINDKAKKMSTLDFTERCEYESEDEIGNLATTLNFLSYNLTSALTSLQQTNVRLQKEIEKERQLEKIRKDFVAAASHELKTPITIIQGYAEGIKDGIFSEEDQKESLDIIIDETNRMSNLVKDMLELSALESKVIDLNFEEFNLGEMISSNLRALSNEINEKNIKVIERYCLNPIICADKFRMEQVVINFITNAIRYTKNHGNIFIAIENDGDFIRISFENTCDLLSDEQLENIWHKFYKVDKSRTRKLGGNGLGLSIVKNILNMHNFKYGAKNTERGVEFYFYCSLVK</sequence>
<dbReference type="CDD" id="cd06225">
    <property type="entry name" value="HAMP"/>
    <property type="match status" value="1"/>
</dbReference>
<dbReference type="InterPro" id="IPR003661">
    <property type="entry name" value="HisK_dim/P_dom"/>
</dbReference>
<dbReference type="SMART" id="SM00388">
    <property type="entry name" value="HisKA"/>
    <property type="match status" value="1"/>
</dbReference>
<feature type="domain" description="Histidine kinase" evidence="9">
    <location>
        <begin position="287"/>
        <end position="502"/>
    </location>
</feature>
<keyword evidence="8" id="KW-1133">Transmembrane helix</keyword>
<keyword evidence="8" id="KW-0472">Membrane</keyword>
<comment type="catalytic activity">
    <reaction evidence="1">
        <text>ATP + protein L-histidine = ADP + protein N-phospho-L-histidine.</text>
        <dbReference type="EC" id="2.7.13.3"/>
    </reaction>
</comment>
<dbReference type="AlphaFoldDB" id="A0A6M0H6P7"/>
<dbReference type="SMART" id="SM00304">
    <property type="entry name" value="HAMP"/>
    <property type="match status" value="1"/>
</dbReference>
<dbReference type="GO" id="GO:0005886">
    <property type="term" value="C:plasma membrane"/>
    <property type="evidence" value="ECO:0007669"/>
    <property type="project" value="TreeGrafter"/>
</dbReference>
<dbReference type="SUPFAM" id="SSF55874">
    <property type="entry name" value="ATPase domain of HSP90 chaperone/DNA topoisomerase II/histidine kinase"/>
    <property type="match status" value="1"/>
</dbReference>
<evidence type="ECO:0000259" key="10">
    <source>
        <dbReference type="PROSITE" id="PS50885"/>
    </source>
</evidence>
<keyword evidence="7" id="KW-0902">Two-component regulatory system</keyword>
<comment type="caution">
    <text evidence="11">The sequence shown here is derived from an EMBL/GenBank/DDBJ whole genome shotgun (WGS) entry which is preliminary data.</text>
</comment>
<dbReference type="Gene3D" id="6.10.340.10">
    <property type="match status" value="1"/>
</dbReference>
<keyword evidence="6" id="KW-0418">Kinase</keyword>
<dbReference type="InterPro" id="IPR003594">
    <property type="entry name" value="HATPase_dom"/>
</dbReference>
<evidence type="ECO:0000256" key="5">
    <source>
        <dbReference type="ARBA" id="ARBA00022679"/>
    </source>
</evidence>
<dbReference type="PROSITE" id="PS50885">
    <property type="entry name" value="HAMP"/>
    <property type="match status" value="1"/>
</dbReference>
<dbReference type="InterPro" id="IPR036097">
    <property type="entry name" value="HisK_dim/P_sf"/>
</dbReference>
<protein>
    <recommendedName>
        <fullName evidence="3">histidine kinase</fullName>
        <ecNumber evidence="3">2.7.13.3</ecNumber>
    </recommendedName>
</protein>
<comment type="subcellular location">
    <subcellularLocation>
        <location evidence="2">Membrane</location>
    </subcellularLocation>
</comment>
<dbReference type="GO" id="GO:0004721">
    <property type="term" value="F:phosphoprotein phosphatase activity"/>
    <property type="evidence" value="ECO:0007669"/>
    <property type="project" value="TreeGrafter"/>
</dbReference>
<dbReference type="PROSITE" id="PS50109">
    <property type="entry name" value="HIS_KIN"/>
    <property type="match status" value="1"/>
</dbReference>
<dbReference type="GO" id="GO:0000155">
    <property type="term" value="F:phosphorelay sensor kinase activity"/>
    <property type="evidence" value="ECO:0007669"/>
    <property type="project" value="InterPro"/>
</dbReference>
<feature type="transmembrane region" description="Helical" evidence="8">
    <location>
        <begin position="20"/>
        <end position="43"/>
    </location>
</feature>
<name>A0A6M0H6P7_9CLOT</name>
<gene>
    <name evidence="11" type="ORF">G3M99_15325</name>
</gene>
<dbReference type="FunFam" id="1.10.287.130:FF:000001">
    <property type="entry name" value="Two-component sensor histidine kinase"/>
    <property type="match status" value="1"/>
</dbReference>
<reference evidence="11 12" key="1">
    <citation type="submission" date="2020-02" db="EMBL/GenBank/DDBJ databases">
        <title>Genome assembly of a novel Clostridium senegalense strain.</title>
        <authorList>
            <person name="Gupta T.B."/>
            <person name="Jauregui R."/>
            <person name="Maclean P."/>
            <person name="Nawarathana A."/>
            <person name="Brightwell G."/>
        </authorList>
    </citation>
    <scope>NUCLEOTIDE SEQUENCE [LARGE SCALE GENOMIC DNA]</scope>
    <source>
        <strain evidence="11 12">AGRFS4</strain>
    </source>
</reference>
<keyword evidence="8" id="KW-0812">Transmembrane</keyword>
<dbReference type="InterPro" id="IPR036890">
    <property type="entry name" value="HATPase_C_sf"/>
</dbReference>
<evidence type="ECO:0000256" key="3">
    <source>
        <dbReference type="ARBA" id="ARBA00012438"/>
    </source>
</evidence>
<feature type="domain" description="HAMP" evidence="10">
    <location>
        <begin position="206"/>
        <end position="258"/>
    </location>
</feature>
<dbReference type="Gene3D" id="3.30.565.10">
    <property type="entry name" value="Histidine kinase-like ATPase, C-terminal domain"/>
    <property type="match status" value="1"/>
</dbReference>
<dbReference type="EMBL" id="JAAGPU010000036">
    <property type="protein sequence ID" value="NEU06197.1"/>
    <property type="molecule type" value="Genomic_DNA"/>
</dbReference>
<feature type="transmembrane region" description="Helical" evidence="8">
    <location>
        <begin position="185"/>
        <end position="204"/>
    </location>
</feature>
<evidence type="ECO:0000256" key="6">
    <source>
        <dbReference type="ARBA" id="ARBA00022777"/>
    </source>
</evidence>
<evidence type="ECO:0000256" key="7">
    <source>
        <dbReference type="ARBA" id="ARBA00023012"/>
    </source>
</evidence>
<proteinExistence type="predicted"/>
<keyword evidence="4" id="KW-0597">Phosphoprotein</keyword>
<dbReference type="InterPro" id="IPR003660">
    <property type="entry name" value="HAMP_dom"/>
</dbReference>
<evidence type="ECO:0000313" key="12">
    <source>
        <dbReference type="Proteomes" id="UP000481872"/>
    </source>
</evidence>
<accession>A0A6M0H6P7</accession>
<dbReference type="SUPFAM" id="SSF47384">
    <property type="entry name" value="Homodimeric domain of signal transducing histidine kinase"/>
    <property type="match status" value="1"/>
</dbReference>
<evidence type="ECO:0000256" key="4">
    <source>
        <dbReference type="ARBA" id="ARBA00022553"/>
    </source>
</evidence>
<dbReference type="GO" id="GO:0016036">
    <property type="term" value="P:cellular response to phosphate starvation"/>
    <property type="evidence" value="ECO:0007669"/>
    <property type="project" value="TreeGrafter"/>
</dbReference>
<dbReference type="InterPro" id="IPR005467">
    <property type="entry name" value="His_kinase_dom"/>
</dbReference>
<dbReference type="EC" id="2.7.13.3" evidence="3"/>